<name>A0ABQ7XD57_BRANA</name>
<gene>
    <name evidence="2" type="ORF">HID58_074722</name>
    <name evidence="1" type="ORF">HID58_092807</name>
</gene>
<dbReference type="EMBL" id="JAGKQM010000660">
    <property type="protein sequence ID" value="KAH0853868.1"/>
    <property type="molecule type" value="Genomic_DNA"/>
</dbReference>
<protein>
    <submittedName>
        <fullName evidence="1">Uncharacterized protein</fullName>
    </submittedName>
</protein>
<dbReference type="Proteomes" id="UP000824890">
    <property type="component" value="Unassembled WGS sequence"/>
</dbReference>
<reference evidence="1 3" key="1">
    <citation type="submission" date="2021-05" db="EMBL/GenBank/DDBJ databases">
        <title>Genome Assembly of Synthetic Allotetraploid Brassica napus Reveals Homoeologous Exchanges between Subgenomes.</title>
        <authorList>
            <person name="Davis J.T."/>
        </authorList>
    </citation>
    <scope>NUCLEOTIDE SEQUENCE [LARGE SCALE GENOMIC DNA]</scope>
    <source>
        <strain evidence="3">cv. Da-Ae</strain>
        <tissue evidence="1">Seedling</tissue>
    </source>
</reference>
<evidence type="ECO:0000313" key="1">
    <source>
        <dbReference type="EMBL" id="KAH0853868.1"/>
    </source>
</evidence>
<dbReference type="EMBL" id="JAGKQM010000017">
    <property type="protein sequence ID" value="KAH0867700.1"/>
    <property type="molecule type" value="Genomic_DNA"/>
</dbReference>
<keyword evidence="3" id="KW-1185">Reference proteome</keyword>
<comment type="caution">
    <text evidence="1">The sequence shown here is derived from an EMBL/GenBank/DDBJ whole genome shotgun (WGS) entry which is preliminary data.</text>
</comment>
<accession>A0ABQ7XD57</accession>
<evidence type="ECO:0000313" key="3">
    <source>
        <dbReference type="Proteomes" id="UP000824890"/>
    </source>
</evidence>
<evidence type="ECO:0000313" key="2">
    <source>
        <dbReference type="EMBL" id="KAH0867700.1"/>
    </source>
</evidence>
<proteinExistence type="predicted"/>
<feature type="non-terminal residue" evidence="1">
    <location>
        <position position="1"/>
    </location>
</feature>
<organism evidence="1 3">
    <name type="scientific">Brassica napus</name>
    <name type="common">Rape</name>
    <dbReference type="NCBI Taxonomy" id="3708"/>
    <lineage>
        <taxon>Eukaryota</taxon>
        <taxon>Viridiplantae</taxon>
        <taxon>Streptophyta</taxon>
        <taxon>Embryophyta</taxon>
        <taxon>Tracheophyta</taxon>
        <taxon>Spermatophyta</taxon>
        <taxon>Magnoliopsida</taxon>
        <taxon>eudicotyledons</taxon>
        <taxon>Gunneridae</taxon>
        <taxon>Pentapetalae</taxon>
        <taxon>rosids</taxon>
        <taxon>malvids</taxon>
        <taxon>Brassicales</taxon>
        <taxon>Brassicaceae</taxon>
        <taxon>Brassiceae</taxon>
        <taxon>Brassica</taxon>
    </lineage>
</organism>
<sequence>NMLCRELNLIIIRKCQILLSATPLRLSSFQLSAVSAPHLCPERAILLSFVRLCFSACSVFSKEVEESPLRERLSGG</sequence>